<evidence type="ECO:0000256" key="11">
    <source>
        <dbReference type="SAM" id="SignalP"/>
    </source>
</evidence>
<comment type="subcellular location">
    <subcellularLocation>
        <location evidence="1">Membrane</location>
        <topology evidence="1">Single-pass membrane protein</topology>
    </subcellularLocation>
</comment>
<comment type="caution">
    <text evidence="9">Lacks conserved residue(s) required for the propagation of feature annotation.</text>
</comment>
<dbReference type="SMART" id="SM00192">
    <property type="entry name" value="LDLa"/>
    <property type="match status" value="1"/>
</dbReference>
<dbReference type="InterPro" id="IPR036055">
    <property type="entry name" value="LDL_receptor-like_sf"/>
</dbReference>
<feature type="domain" description="EGF-like" evidence="12">
    <location>
        <begin position="301"/>
        <end position="338"/>
    </location>
</feature>
<organism evidence="13 14">
    <name type="scientific">Trichomalopsis sarcophagae</name>
    <dbReference type="NCBI Taxonomy" id="543379"/>
    <lineage>
        <taxon>Eukaryota</taxon>
        <taxon>Metazoa</taxon>
        <taxon>Ecdysozoa</taxon>
        <taxon>Arthropoda</taxon>
        <taxon>Hexapoda</taxon>
        <taxon>Insecta</taxon>
        <taxon>Pterygota</taxon>
        <taxon>Neoptera</taxon>
        <taxon>Endopterygota</taxon>
        <taxon>Hymenoptera</taxon>
        <taxon>Apocrita</taxon>
        <taxon>Proctotrupomorpha</taxon>
        <taxon>Chalcidoidea</taxon>
        <taxon>Pteromalidae</taxon>
        <taxon>Pteromalinae</taxon>
        <taxon>Trichomalopsis</taxon>
    </lineage>
</organism>
<dbReference type="Gene3D" id="4.10.400.10">
    <property type="entry name" value="Low-density Lipoprotein Receptor"/>
    <property type="match status" value="1"/>
</dbReference>
<dbReference type="InterPro" id="IPR050778">
    <property type="entry name" value="Cueball_EGF_LRP_Nidogen"/>
</dbReference>
<dbReference type="Proteomes" id="UP000215335">
    <property type="component" value="Unassembled WGS sequence"/>
</dbReference>
<evidence type="ECO:0000256" key="8">
    <source>
        <dbReference type="ARBA" id="ARBA00023180"/>
    </source>
</evidence>
<dbReference type="GO" id="GO:0017147">
    <property type="term" value="F:Wnt-protein binding"/>
    <property type="evidence" value="ECO:0007669"/>
    <property type="project" value="TreeGrafter"/>
</dbReference>
<proteinExistence type="predicted"/>
<feature type="repeat" description="LDL-receptor class B" evidence="10">
    <location>
        <begin position="948"/>
        <end position="990"/>
    </location>
</feature>
<dbReference type="PANTHER" id="PTHR46513:SF13">
    <property type="entry name" value="EGF-LIKE DOMAIN-CONTAINING PROTEIN"/>
    <property type="match status" value="1"/>
</dbReference>
<dbReference type="SUPFAM" id="SSF57424">
    <property type="entry name" value="LDL receptor-like module"/>
    <property type="match status" value="1"/>
</dbReference>
<dbReference type="GO" id="GO:0006897">
    <property type="term" value="P:endocytosis"/>
    <property type="evidence" value="ECO:0007669"/>
    <property type="project" value="UniProtKB-KW"/>
</dbReference>
<dbReference type="PROSITE" id="PS51120">
    <property type="entry name" value="LDLRB"/>
    <property type="match status" value="2"/>
</dbReference>
<dbReference type="Pfam" id="PF14670">
    <property type="entry name" value="FXa_inhibition"/>
    <property type="match status" value="1"/>
</dbReference>
<dbReference type="InterPro" id="IPR011042">
    <property type="entry name" value="6-blade_b-propeller_TolB-like"/>
</dbReference>
<gene>
    <name evidence="13" type="ORF">TSAR_004636</name>
</gene>
<protein>
    <recommendedName>
        <fullName evidence="12">EGF-like domain-containing protein</fullName>
    </recommendedName>
</protein>
<feature type="domain" description="EGF-like" evidence="12">
    <location>
        <begin position="2163"/>
        <end position="2198"/>
    </location>
</feature>
<keyword evidence="7" id="KW-0675">Receptor</keyword>
<feature type="disulfide bond" evidence="9">
    <location>
        <begin position="703"/>
        <end position="718"/>
    </location>
</feature>
<dbReference type="PROSITE" id="PS50068">
    <property type="entry name" value="LDLRA_2"/>
    <property type="match status" value="1"/>
</dbReference>
<feature type="disulfide bond" evidence="9">
    <location>
        <begin position="691"/>
        <end position="709"/>
    </location>
</feature>
<dbReference type="InterPro" id="IPR002172">
    <property type="entry name" value="LDrepeatLR_classA_rpt"/>
</dbReference>
<dbReference type="SMART" id="SM00181">
    <property type="entry name" value="EGF"/>
    <property type="match status" value="5"/>
</dbReference>
<dbReference type="CDD" id="cd00112">
    <property type="entry name" value="LDLa"/>
    <property type="match status" value="1"/>
</dbReference>
<evidence type="ECO:0000313" key="14">
    <source>
        <dbReference type="Proteomes" id="UP000215335"/>
    </source>
</evidence>
<comment type="caution">
    <text evidence="13">The sequence shown here is derived from an EMBL/GenBank/DDBJ whole genome shotgun (WGS) entry which is preliminary data.</text>
</comment>
<evidence type="ECO:0000256" key="1">
    <source>
        <dbReference type="ARBA" id="ARBA00004167"/>
    </source>
</evidence>
<keyword evidence="4" id="KW-0677">Repeat</keyword>
<dbReference type="InterPro" id="IPR023415">
    <property type="entry name" value="LDLR_class-A_CS"/>
</dbReference>
<evidence type="ECO:0000256" key="4">
    <source>
        <dbReference type="ARBA" id="ARBA00022737"/>
    </source>
</evidence>
<dbReference type="SMART" id="SM00135">
    <property type="entry name" value="LY"/>
    <property type="match status" value="22"/>
</dbReference>
<dbReference type="PROSITE" id="PS01209">
    <property type="entry name" value="LDLRA_1"/>
    <property type="match status" value="1"/>
</dbReference>
<feature type="repeat" description="LDL-receptor class B" evidence="10">
    <location>
        <begin position="1632"/>
        <end position="1674"/>
    </location>
</feature>
<keyword evidence="8" id="KW-0325">Glycoprotein</keyword>
<evidence type="ECO:0000259" key="12">
    <source>
        <dbReference type="SMART" id="SM00181"/>
    </source>
</evidence>
<keyword evidence="14" id="KW-1185">Reference proteome</keyword>
<evidence type="ECO:0000256" key="6">
    <source>
        <dbReference type="ARBA" id="ARBA00023157"/>
    </source>
</evidence>
<keyword evidence="11" id="KW-0732">Signal</keyword>
<accession>A0A232FB73</accession>
<dbReference type="STRING" id="543379.A0A232FB73"/>
<dbReference type="InterPro" id="IPR009030">
    <property type="entry name" value="Growth_fac_rcpt_cys_sf"/>
</dbReference>
<dbReference type="InterPro" id="IPR000033">
    <property type="entry name" value="LDLR_classB_rpt"/>
</dbReference>
<evidence type="ECO:0000313" key="13">
    <source>
        <dbReference type="EMBL" id="OXU27719.1"/>
    </source>
</evidence>
<keyword evidence="5" id="KW-0472">Membrane</keyword>
<dbReference type="PROSITE" id="PS51257">
    <property type="entry name" value="PROKAR_LIPOPROTEIN"/>
    <property type="match status" value="1"/>
</dbReference>
<feature type="chain" id="PRO_5012308292" description="EGF-like domain-containing protein" evidence="11">
    <location>
        <begin position="25"/>
        <end position="2546"/>
    </location>
</feature>
<dbReference type="GO" id="GO:0042813">
    <property type="term" value="F:Wnt receptor activity"/>
    <property type="evidence" value="ECO:0007669"/>
    <property type="project" value="TreeGrafter"/>
</dbReference>
<dbReference type="GO" id="GO:0005886">
    <property type="term" value="C:plasma membrane"/>
    <property type="evidence" value="ECO:0007669"/>
    <property type="project" value="TreeGrafter"/>
</dbReference>
<evidence type="ECO:0000256" key="9">
    <source>
        <dbReference type="PROSITE-ProRule" id="PRU00124"/>
    </source>
</evidence>
<name>A0A232FB73_9HYME</name>
<sequence length="2546" mass="285559">MAESGNRNVLIALMLLSLSCFVNATVIEDRSELELLGVNDTGLLRVKPQGTRSQTILRTGLPSNAKIIDIDYHRSRNLVFWIDSTASRIQSRSLDNDGQPIRTIVEKIGAEWEPVALAVDFIGDVLYVVDLLGRRVEVYDLENVGRSATVVAAGLDRPIGIAVDPYAGLMFVVDNDRITRMNMDGSSSMPIIRKSIESAISSLTIDHTSKTIYWWDSDLKIVESSSYIGDFQRILHRSRDNEVLTSLSFFDHQLYYLEKNAKSVSRIDVTVHNPLAEKVLDNFAASSFRILGPVEEVDAFPCKVANCQHMCLLNSRSERRSCVCPVNQVLKSDGNNCQRLDEFLLYSQKEVIKGRELEPVIGSSSPVVATVAARRSHALSIDFDYVRRKVYFADAASKKIYASDMKTGVREEIAGYEGLASIAVDWLAQNLYYTDFVAGNLCVLSLRNFTNHKCLLDSLTGPRFVLTYPQKGQVYFFDDAKIKRINADGTKLTTIHTPLAHKVLGLTLDRSANRFYWLQTDSDKPEEIRIHNSDLEGWDEKSVEASLLGNCVGGGAIAVKGDWMYAVCDNYERLVRVNKTTGKQLADVAGSPDRQGFYALAVFAPQIPLTLQEQLQQPRHPCLNQNGNCTNFCFGVPSSQNQSADQQNSLMRVCACPEGQKLDQSQLCVNEVKSKPAHQMHVCETDWEYTCKNGRCIPKSQLCDGVNDCLDRSDEIDCPDYRRDFLFGRVRTMGASRRINALCVVAFALFAAAAAQQCSTKLNGNLILAEAGSIVKVDASGQNREVLTSSVNQAISLDFDYQRNILYWADLESAEIYALDESASKPRVVVPKQKQWLPFSLAVDSVTEKLYVGDGFSGTVRIFDLKNEKLEGIVVGNNLREVRSIGIDVNANYLFVNDRYQILRTDLDGSNRKVLYEYEPEDENEVVPPQHIRQPISVFRILVEPEAKRLYWIDSLARNIVSSDYDGQDRKIVFQARDGQPISESLGSLAIQGDYLYWSDVENNVVYKIDLQSSSSSSSSSILNVAPMFVKAISCPSHKSISNPCAQNNGECEQLCVLSKDSKSNLKCACQVGYELAKDQKSCVKVRNFLLFTQENYIRGQSFNTEGEAHDDVINPSQFPVGTLALLDYNAEAGVVYHNGIFPQNHLYQVNLDNRKESQLEPNLLSKDVRWLAYDWASKNLYYFTYYYANQITLSVLNVEDPTYSKIIVDDVQRLVAGLAVHPHKGYIYFGQNVDDNYARIVRVNSDGSDLKVVVDLGKGITISGLAIDLEEDRLYWNQHALSEDEYISTLRNSDLDGGDVISVSLPENLSFSELSIQKDYIYGINASQTQLLRLSKRNLSNKVVLVSDSPPGTLSGLKPISKDVQSVKPDHPCAVGNHQCAKFCFAVAGKAVCGCPYGEKLDVDGKTCIDNSKVEPPFKPCNASYKCNKQTVKMKLILLLTVVCACYATSRAQFAGTLLFNSIPILIIQSKYLQIFFVLQKGLSSIAEAAAAAARRRFCKIFNFAFLLIVTIFITKRINDKFGIFKIADNSTRLRKDPIREPLLLIAEPFGISRVNLTAHVRRLMLRTDNIGGVEYHLGRDRIYWSDLSTGRIYARSLTAEGRAGYKVELLIDRSPLEWRPRALAIDYVNEKLYVVDSRGKKIHVFDLDGKDHSVIFDGFLHEPMDIAVDPQEGVMFIADGMRIIRVNMDGTEPKAVVAHPRYYIKSVTLDLENKHVYWSDNTYHRIKSANYDGSNLTVVLKNEHGKAFSLLGPANLAFNQGLLYFYDDIWRRVASVKVSTLGDGHAVESTYKIVYDGVTVKAMRIVRPADQHEDVKNPCAANNGLGDCEKLCLISPKKWTDGYIYPPLVTAHPDDAADVQLLYVKENVGLLQVVSSRYEITGEFLHGESALAVDYDYQRDLMFWSTSLGDVYRCPLHESRKLTFVRNVTLVHSEFKWYPASLAVDYVFGNRLYVLDTRTNTLRILDGVGGNKDGVRMMVMEVKARDFRPSQILMDPLEGLLFLLDNGEREYAGSGHILRMNMDGSQAKIIDPPSLKKENTTGNMGIDRHSKTILVSSKVQQKIFGIDYEGKPVGTIMELQNGTFSISPTKKELFWVNELYYRQGESFIDGSVFKCDYDGKRCLPNTILKLHEGYSGGHVKALSAVVEPPSSGNRETKISKICQSCQQFCLLDRANNAQCACETGWRRSKEDPNRCERIEDFLIVEHSNVVRGVCPDMLENFERRCEAINPFQIDLGISASEQAGFDYDSTTRKLYYGGKDALYCSDLNSGVRRTLLYQKDVFFGPIALDWVTKNLYYTEIERRGNVSFYMLKVMSAVGDDAQRAQVSTSQLWELGRVHSLAVHPDRGYLFGSVFNNMKLTFQLLRFTSNGKNITLYPPSIGRPTFLSMDYAENKLYVLDTNSSAILRTDIDGLSVSIDRVANVTRDVIRNATGFLVHDRVIYLKTLAMIYRFDKSTGQRLGEHRPFPYSRDEMTANLRVHNSRIIRTEGAANPCAVDNGGCDNFCFAIPKLNGGNELGKLCRCFDGVKCSTGQKLGRRVLDVKL</sequence>
<evidence type="ECO:0000256" key="3">
    <source>
        <dbReference type="ARBA" id="ARBA00022583"/>
    </source>
</evidence>
<dbReference type="Gene3D" id="2.120.10.30">
    <property type="entry name" value="TolB, C-terminal domain"/>
    <property type="match status" value="7"/>
</dbReference>
<dbReference type="Pfam" id="PF00057">
    <property type="entry name" value="Ldl_recept_a"/>
    <property type="match status" value="1"/>
</dbReference>
<evidence type="ECO:0000256" key="5">
    <source>
        <dbReference type="ARBA" id="ARBA00023136"/>
    </source>
</evidence>
<keyword evidence="6 9" id="KW-1015">Disulfide bond</keyword>
<dbReference type="PANTHER" id="PTHR46513">
    <property type="entry name" value="VITELLOGENIN RECEPTOR-LIKE PROTEIN-RELATED-RELATED"/>
    <property type="match status" value="1"/>
</dbReference>
<evidence type="ECO:0000256" key="10">
    <source>
        <dbReference type="PROSITE-ProRule" id="PRU00461"/>
    </source>
</evidence>
<dbReference type="SUPFAM" id="SSF63825">
    <property type="entry name" value="YWTD domain"/>
    <property type="match status" value="7"/>
</dbReference>
<feature type="signal peptide" evidence="11">
    <location>
        <begin position="1"/>
        <end position="24"/>
    </location>
</feature>
<dbReference type="EMBL" id="NNAY01000552">
    <property type="protein sequence ID" value="OXU27719.1"/>
    <property type="molecule type" value="Genomic_DNA"/>
</dbReference>
<evidence type="ECO:0000256" key="7">
    <source>
        <dbReference type="ARBA" id="ARBA00023170"/>
    </source>
</evidence>
<keyword evidence="3" id="KW-0254">Endocytosis</keyword>
<dbReference type="GO" id="GO:0060070">
    <property type="term" value="P:canonical Wnt signaling pathway"/>
    <property type="evidence" value="ECO:0007669"/>
    <property type="project" value="TreeGrafter"/>
</dbReference>
<dbReference type="SUPFAM" id="SSF57184">
    <property type="entry name" value="Growth factor receptor domain"/>
    <property type="match status" value="1"/>
</dbReference>
<dbReference type="SUPFAM" id="SSF57196">
    <property type="entry name" value="EGF/Laminin"/>
    <property type="match status" value="1"/>
</dbReference>
<keyword evidence="2" id="KW-0245">EGF-like domain</keyword>
<feature type="domain" description="EGF-like" evidence="12">
    <location>
        <begin position="1373"/>
        <end position="1410"/>
    </location>
</feature>
<feature type="domain" description="EGF-like" evidence="12">
    <location>
        <begin position="1044"/>
        <end position="1084"/>
    </location>
</feature>
<reference evidence="13 14" key="1">
    <citation type="journal article" date="2017" name="Curr. Biol.">
        <title>The Evolution of Venom by Co-option of Single-Copy Genes.</title>
        <authorList>
            <person name="Martinson E.O."/>
            <person name="Mrinalini"/>
            <person name="Kelkar Y.D."/>
            <person name="Chang C.H."/>
            <person name="Werren J.H."/>
        </authorList>
    </citation>
    <scope>NUCLEOTIDE SEQUENCE [LARGE SCALE GENOMIC DNA]</scope>
    <source>
        <strain evidence="13 14">Alberta</strain>
        <tissue evidence="13">Whole body</tissue>
    </source>
</reference>
<dbReference type="InterPro" id="IPR000742">
    <property type="entry name" value="EGF"/>
</dbReference>
<evidence type="ECO:0000256" key="2">
    <source>
        <dbReference type="ARBA" id="ARBA00022536"/>
    </source>
</evidence>
<feature type="domain" description="EGF-like" evidence="12">
    <location>
        <begin position="621"/>
        <end position="669"/>
    </location>
</feature>